<evidence type="ECO:0000313" key="9">
    <source>
        <dbReference type="EMBL" id="VAW96267.1"/>
    </source>
</evidence>
<comment type="similarity">
    <text evidence="3">Belongs to the Nudix hydrolase family. NudC subfamily.</text>
</comment>
<proteinExistence type="inferred from homology"/>
<evidence type="ECO:0000256" key="3">
    <source>
        <dbReference type="ARBA" id="ARBA00009595"/>
    </source>
</evidence>
<comment type="catalytic activity">
    <reaction evidence="7">
        <text>a 5'-end NAD(+)-phospho-ribonucleoside in mRNA + H2O = a 5'-end phospho-adenosine-phospho-ribonucleoside in mRNA + beta-nicotinamide D-ribonucleotide + 2 H(+)</text>
        <dbReference type="Rhea" id="RHEA:60876"/>
        <dbReference type="Rhea" id="RHEA-COMP:15698"/>
        <dbReference type="Rhea" id="RHEA-COMP:15719"/>
        <dbReference type="ChEBI" id="CHEBI:14649"/>
        <dbReference type="ChEBI" id="CHEBI:15377"/>
        <dbReference type="ChEBI" id="CHEBI:15378"/>
        <dbReference type="ChEBI" id="CHEBI:144029"/>
        <dbReference type="ChEBI" id="CHEBI:144051"/>
    </reaction>
    <physiologicalReaction direction="left-to-right" evidence="7">
        <dbReference type="Rhea" id="RHEA:60877"/>
    </physiologicalReaction>
</comment>
<organism evidence="9">
    <name type="scientific">hydrothermal vent metagenome</name>
    <dbReference type="NCBI Taxonomy" id="652676"/>
    <lineage>
        <taxon>unclassified sequences</taxon>
        <taxon>metagenomes</taxon>
        <taxon>ecological metagenomes</taxon>
    </lineage>
</organism>
<gene>
    <name evidence="9" type="ORF">MNBD_GAMMA22-1272</name>
</gene>
<dbReference type="AlphaFoldDB" id="A0A3B1A9G6"/>
<evidence type="ECO:0000256" key="5">
    <source>
        <dbReference type="ARBA" id="ARBA00022801"/>
    </source>
</evidence>
<dbReference type="GO" id="GO:0006742">
    <property type="term" value="P:NADP+ catabolic process"/>
    <property type="evidence" value="ECO:0007669"/>
    <property type="project" value="TreeGrafter"/>
</dbReference>
<dbReference type="InterPro" id="IPR000086">
    <property type="entry name" value="NUDIX_hydrolase_dom"/>
</dbReference>
<dbReference type="InterPro" id="IPR020084">
    <property type="entry name" value="NUDIX_hydrolase_CS"/>
</dbReference>
<evidence type="ECO:0000256" key="4">
    <source>
        <dbReference type="ARBA" id="ARBA00022723"/>
    </source>
</evidence>
<dbReference type="PANTHER" id="PTHR42904">
    <property type="entry name" value="NUDIX HYDROLASE, NUDC SUBFAMILY"/>
    <property type="match status" value="1"/>
</dbReference>
<evidence type="ECO:0000256" key="6">
    <source>
        <dbReference type="ARBA" id="ARBA00022842"/>
    </source>
</evidence>
<dbReference type="Gene3D" id="3.90.79.10">
    <property type="entry name" value="Nucleoside Triphosphate Pyrophosphohydrolase"/>
    <property type="match status" value="1"/>
</dbReference>
<dbReference type="PROSITE" id="PS00893">
    <property type="entry name" value="NUDIX_BOX"/>
    <property type="match status" value="1"/>
</dbReference>
<accession>A0A3B1A9G6</accession>
<comment type="cofactor">
    <cofactor evidence="1">
        <name>Mg(2+)</name>
        <dbReference type="ChEBI" id="CHEBI:18420"/>
    </cofactor>
</comment>
<dbReference type="GO" id="GO:0035529">
    <property type="term" value="F:NADH pyrophosphatase activity"/>
    <property type="evidence" value="ECO:0007669"/>
    <property type="project" value="TreeGrafter"/>
</dbReference>
<dbReference type="InterPro" id="IPR020476">
    <property type="entry name" value="Nudix_hydrolase"/>
</dbReference>
<name>A0A3B1A9G6_9ZZZZ</name>
<comment type="cofactor">
    <cofactor evidence="2">
        <name>Zn(2+)</name>
        <dbReference type="ChEBI" id="CHEBI:29105"/>
    </cofactor>
</comment>
<dbReference type="GO" id="GO:0046872">
    <property type="term" value="F:metal ion binding"/>
    <property type="evidence" value="ECO:0007669"/>
    <property type="project" value="UniProtKB-KW"/>
</dbReference>
<keyword evidence="6" id="KW-0460">Magnesium</keyword>
<dbReference type="PANTHER" id="PTHR42904:SF6">
    <property type="entry name" value="NAD-CAPPED RNA HYDROLASE NUDT12"/>
    <property type="match status" value="1"/>
</dbReference>
<dbReference type="GO" id="GO:0005829">
    <property type="term" value="C:cytosol"/>
    <property type="evidence" value="ECO:0007669"/>
    <property type="project" value="TreeGrafter"/>
</dbReference>
<evidence type="ECO:0000256" key="7">
    <source>
        <dbReference type="ARBA" id="ARBA00023679"/>
    </source>
</evidence>
<keyword evidence="5" id="KW-0378">Hydrolase</keyword>
<dbReference type="SUPFAM" id="SSF55811">
    <property type="entry name" value="Nudix"/>
    <property type="match status" value="1"/>
</dbReference>
<dbReference type="InterPro" id="IPR050241">
    <property type="entry name" value="NAD-cap_RNA_hydrolase_NudC"/>
</dbReference>
<dbReference type="EMBL" id="UOFS01000026">
    <property type="protein sequence ID" value="VAW96267.1"/>
    <property type="molecule type" value="Genomic_DNA"/>
</dbReference>
<dbReference type="InterPro" id="IPR015797">
    <property type="entry name" value="NUDIX_hydrolase-like_dom_sf"/>
</dbReference>
<evidence type="ECO:0000259" key="8">
    <source>
        <dbReference type="PROSITE" id="PS51462"/>
    </source>
</evidence>
<dbReference type="Pfam" id="PF00293">
    <property type="entry name" value="NUDIX"/>
    <property type="match status" value="1"/>
</dbReference>
<dbReference type="PRINTS" id="PR00502">
    <property type="entry name" value="NUDIXFAMILY"/>
</dbReference>
<evidence type="ECO:0000256" key="1">
    <source>
        <dbReference type="ARBA" id="ARBA00001946"/>
    </source>
</evidence>
<protein>
    <recommendedName>
        <fullName evidence="8">Nudix hydrolase domain-containing protein</fullName>
    </recommendedName>
</protein>
<feature type="domain" description="Nudix hydrolase" evidence="8">
    <location>
        <begin position="34"/>
        <end position="160"/>
    </location>
</feature>
<reference evidence="9" key="1">
    <citation type="submission" date="2018-06" db="EMBL/GenBank/DDBJ databases">
        <authorList>
            <person name="Zhirakovskaya E."/>
        </authorList>
    </citation>
    <scope>NUCLEOTIDE SEQUENCE</scope>
</reference>
<keyword evidence="4" id="KW-0479">Metal-binding</keyword>
<dbReference type="GO" id="GO:0019677">
    <property type="term" value="P:NAD+ catabolic process"/>
    <property type="evidence" value="ECO:0007669"/>
    <property type="project" value="TreeGrafter"/>
</dbReference>
<evidence type="ECO:0000256" key="2">
    <source>
        <dbReference type="ARBA" id="ARBA00001947"/>
    </source>
</evidence>
<sequence length="162" mass="18163">MKYCPECKADIEIKSIDGEPRKVCSNTNCEFVFWNNPVPVVAALVELNGEYVIARNASWPEGVFSVIAGYLEAGETPEQAVIRELEEELGLSGNIQRYIGSYSFFEKNQLIIAYEVQAAGHIEINYELAQVKLLSDIELANYDFSPLEITAKIVSDWSNFNS</sequence>
<dbReference type="PROSITE" id="PS51462">
    <property type="entry name" value="NUDIX"/>
    <property type="match status" value="1"/>
</dbReference>